<dbReference type="PROSITE" id="PS50824">
    <property type="entry name" value="DAPIN"/>
    <property type="match status" value="3"/>
</dbReference>
<dbReference type="Pfam" id="PF02758">
    <property type="entry name" value="PYRIN"/>
    <property type="match status" value="3"/>
</dbReference>
<comment type="caution">
    <text evidence="10">The sequence shown here is derived from an EMBL/GenBank/DDBJ whole genome shotgun (WGS) entry which is preliminary data.</text>
</comment>
<evidence type="ECO:0000259" key="8">
    <source>
        <dbReference type="PROSITE" id="PS50209"/>
    </source>
</evidence>
<feature type="domain" description="CARD" evidence="8">
    <location>
        <begin position="469"/>
        <end position="557"/>
    </location>
</feature>
<keyword evidence="4" id="KW-0391">Immunity</keyword>
<name>A0AAW1B6T2_CROAD</name>
<feature type="domain" description="CARD" evidence="8">
    <location>
        <begin position="270"/>
        <end position="359"/>
    </location>
</feature>
<dbReference type="Proteomes" id="UP001474421">
    <property type="component" value="Unassembled WGS sequence"/>
</dbReference>
<keyword evidence="6" id="KW-1271">Inflammasome</keyword>
<feature type="region of interest" description="Disordered" evidence="7">
    <location>
        <begin position="96"/>
        <end position="121"/>
    </location>
</feature>
<dbReference type="GO" id="GO:0042981">
    <property type="term" value="P:regulation of apoptotic process"/>
    <property type="evidence" value="ECO:0007669"/>
    <property type="project" value="InterPro"/>
</dbReference>
<dbReference type="GO" id="GO:0061702">
    <property type="term" value="C:canonical inflammasome complex"/>
    <property type="evidence" value="ECO:0007669"/>
    <property type="project" value="UniProtKB-SubCell"/>
</dbReference>
<evidence type="ECO:0000313" key="10">
    <source>
        <dbReference type="EMBL" id="KAK9397644.1"/>
    </source>
</evidence>
<sequence length="557" mass="64060">MSVSVRDYIRKVLRDLTDDEFRTFKANLHDYQVGPGYENIPRGDLENADALKLSDLLVRYYCEDYAMEVARRCFSASRKDPRMKYKSSRVLWNPPPEISRGLRSKRPSPEREARGKKKKPKVTLIELPSPPTCQPFSASFLFFFLPEFPPFRGRGAMARSVRSCLAKALENLEEDDLEKFKLNLNEYQVKPGFDNIPRGLLQKAGALKLSDLLVSYYCEDYAVEVAAAVLWDSDCKPQAQKLLKDTGRDACNSAQEPVPQLSTHSRQAEVQAPGMHFIERHRDALIQRTATVEEILDQLYGVLLTNEQYQGIMIKGTDQAKMRELFSLMPGWDRHGKDLLYEVLKKKRKYLIEDLERHDWWCGADPDGRAANMPKSIRVCLEETLEDLTEGELQKFKARLHEFPVKQGYDNIPKGRLEKADALDLSDLLLSFYTEDYAPEVAAAVLRRSNCRPQAEKLVALSGIGNQPSSSSHQHFIDRFREQLIQRTTTVEQVLDKLHGSILNEEQYQKICSRETNQAKMRELYKLVPGWDRLCKDQMYNALEAINPFLIKDLEGR</sequence>
<dbReference type="GO" id="GO:0045087">
    <property type="term" value="P:innate immune response"/>
    <property type="evidence" value="ECO:0007669"/>
    <property type="project" value="UniProtKB-KW"/>
</dbReference>
<accession>A0AAW1B6T2</accession>
<gene>
    <name evidence="10" type="ORF">NXF25_021005</name>
</gene>
<evidence type="ECO:0000256" key="6">
    <source>
        <dbReference type="ARBA" id="ARBA00023233"/>
    </source>
</evidence>
<evidence type="ECO:0000256" key="1">
    <source>
        <dbReference type="ARBA" id="ARBA00004110"/>
    </source>
</evidence>
<keyword evidence="11" id="KW-1185">Reference proteome</keyword>
<feature type="domain" description="Pyrin" evidence="9">
    <location>
        <begin position="157"/>
        <end position="249"/>
    </location>
</feature>
<evidence type="ECO:0000256" key="4">
    <source>
        <dbReference type="ARBA" id="ARBA00022859"/>
    </source>
</evidence>
<comment type="subcellular location">
    <subcellularLocation>
        <location evidence="1">Inflammasome</location>
    </subcellularLocation>
</comment>
<keyword evidence="3" id="KW-0399">Innate immunity</keyword>
<dbReference type="PROSITE" id="PS50209">
    <property type="entry name" value="CARD"/>
    <property type="match status" value="2"/>
</dbReference>
<evidence type="ECO:0000256" key="2">
    <source>
        <dbReference type="ARBA" id="ARBA00022490"/>
    </source>
</evidence>
<proteinExistence type="predicted"/>
<organism evidence="10 11">
    <name type="scientific">Crotalus adamanteus</name>
    <name type="common">Eastern diamondback rattlesnake</name>
    <dbReference type="NCBI Taxonomy" id="8729"/>
    <lineage>
        <taxon>Eukaryota</taxon>
        <taxon>Metazoa</taxon>
        <taxon>Chordata</taxon>
        <taxon>Craniata</taxon>
        <taxon>Vertebrata</taxon>
        <taxon>Euteleostomi</taxon>
        <taxon>Lepidosauria</taxon>
        <taxon>Squamata</taxon>
        <taxon>Bifurcata</taxon>
        <taxon>Unidentata</taxon>
        <taxon>Episquamata</taxon>
        <taxon>Toxicofera</taxon>
        <taxon>Serpentes</taxon>
        <taxon>Colubroidea</taxon>
        <taxon>Viperidae</taxon>
        <taxon>Crotalinae</taxon>
        <taxon>Crotalus</taxon>
    </lineage>
</organism>
<dbReference type="GO" id="GO:0006954">
    <property type="term" value="P:inflammatory response"/>
    <property type="evidence" value="ECO:0007669"/>
    <property type="project" value="UniProtKB-KW"/>
</dbReference>
<evidence type="ECO:0000259" key="9">
    <source>
        <dbReference type="PROSITE" id="PS50824"/>
    </source>
</evidence>
<keyword evidence="2" id="KW-0963">Cytoplasm</keyword>
<dbReference type="InterPro" id="IPR011029">
    <property type="entry name" value="DEATH-like_dom_sf"/>
</dbReference>
<dbReference type="InterPro" id="IPR051249">
    <property type="entry name" value="NLRP_Inflammasome"/>
</dbReference>
<dbReference type="InterPro" id="IPR033516">
    <property type="entry name" value="CARD8/ASC/NALP1_CARD"/>
</dbReference>
<dbReference type="FunFam" id="1.10.533.10:FF:000013">
    <property type="entry name" value="Apoptosis-associated speck-like protein containing a CARD"/>
    <property type="match status" value="2"/>
</dbReference>
<evidence type="ECO:0000313" key="11">
    <source>
        <dbReference type="Proteomes" id="UP001474421"/>
    </source>
</evidence>
<dbReference type="AlphaFoldDB" id="A0AAW1B6T2"/>
<protein>
    <submittedName>
        <fullName evidence="10">Apoptosis-associated speck-like containing a CARD</fullName>
    </submittedName>
</protein>
<dbReference type="SMART" id="SM01289">
    <property type="entry name" value="PYRIN"/>
    <property type="match status" value="3"/>
</dbReference>
<dbReference type="InterPro" id="IPR001315">
    <property type="entry name" value="CARD"/>
</dbReference>
<evidence type="ECO:0000256" key="7">
    <source>
        <dbReference type="SAM" id="MobiDB-lite"/>
    </source>
</evidence>
<evidence type="ECO:0000256" key="3">
    <source>
        <dbReference type="ARBA" id="ARBA00022588"/>
    </source>
</evidence>
<feature type="domain" description="Pyrin" evidence="9">
    <location>
        <begin position="1"/>
        <end position="74"/>
    </location>
</feature>
<dbReference type="Pfam" id="PF00619">
    <property type="entry name" value="CARD"/>
    <property type="match status" value="2"/>
</dbReference>
<dbReference type="EMBL" id="JAOTOJ010000008">
    <property type="protein sequence ID" value="KAK9397644.1"/>
    <property type="molecule type" value="Genomic_DNA"/>
</dbReference>
<dbReference type="Gene3D" id="1.10.533.10">
    <property type="entry name" value="Death Domain, Fas"/>
    <property type="match status" value="5"/>
</dbReference>
<dbReference type="PANTHER" id="PTHR46985">
    <property type="entry name" value="NACHT, LRR AND PYD DOMAINS-CONTAINING PROTEIN 1"/>
    <property type="match status" value="1"/>
</dbReference>
<evidence type="ECO:0000256" key="5">
    <source>
        <dbReference type="ARBA" id="ARBA00023198"/>
    </source>
</evidence>
<feature type="domain" description="Pyrin" evidence="9">
    <location>
        <begin position="373"/>
        <end position="458"/>
    </location>
</feature>
<dbReference type="SUPFAM" id="SSF47986">
    <property type="entry name" value="DEATH domain"/>
    <property type="match status" value="5"/>
</dbReference>
<dbReference type="InterPro" id="IPR004020">
    <property type="entry name" value="DAPIN"/>
</dbReference>
<dbReference type="CDD" id="cd08321">
    <property type="entry name" value="Pyrin_ASC-like"/>
    <property type="match status" value="1"/>
</dbReference>
<keyword evidence="5" id="KW-0395">Inflammatory response</keyword>
<reference evidence="10 11" key="1">
    <citation type="journal article" date="2024" name="Proc. Natl. Acad. Sci. U.S.A.">
        <title>The genetic regulatory architecture and epigenomic basis for age-related changes in rattlesnake venom.</title>
        <authorList>
            <person name="Hogan M.P."/>
            <person name="Holding M.L."/>
            <person name="Nystrom G.S."/>
            <person name="Colston T.J."/>
            <person name="Bartlett D.A."/>
            <person name="Mason A.J."/>
            <person name="Ellsworth S.A."/>
            <person name="Rautsaw R.M."/>
            <person name="Lawrence K.C."/>
            <person name="Strickland J.L."/>
            <person name="He B."/>
            <person name="Fraser P."/>
            <person name="Margres M.J."/>
            <person name="Gilbert D.M."/>
            <person name="Gibbs H.L."/>
            <person name="Parkinson C.L."/>
            <person name="Rokyta D.R."/>
        </authorList>
    </citation>
    <scope>NUCLEOTIDE SEQUENCE [LARGE SCALE GENOMIC DNA]</scope>
    <source>
        <strain evidence="10">DRR0105</strain>
    </source>
</reference>
<dbReference type="CDD" id="cd08330">
    <property type="entry name" value="CARD_ASC_NALP1"/>
    <property type="match status" value="2"/>
</dbReference>
<dbReference type="PANTHER" id="PTHR46985:SF2">
    <property type="entry name" value="APOPTOSIS-ASSOCIATED SPECK-LIKE PROTEIN CONTAINING A CARD"/>
    <property type="match status" value="1"/>
</dbReference>